<protein>
    <submittedName>
        <fullName evidence="1">Uncharacterized protein</fullName>
    </submittedName>
</protein>
<gene>
    <name evidence="1" type="ORF">P8935_07035</name>
</gene>
<proteinExistence type="predicted"/>
<name>A0AAU7DP39_9BACT</name>
<dbReference type="RefSeq" id="WP_348264280.1">
    <property type="nucleotide sequence ID" value="NZ_CP121196.1"/>
</dbReference>
<reference evidence="1" key="1">
    <citation type="submission" date="2023-03" db="EMBL/GenBank/DDBJ databases">
        <title>Edaphobacter sp.</title>
        <authorList>
            <person name="Huber K.J."/>
            <person name="Papendorf J."/>
            <person name="Pilke C."/>
            <person name="Bunk B."/>
            <person name="Sproeer C."/>
            <person name="Pester M."/>
        </authorList>
    </citation>
    <scope>NUCLEOTIDE SEQUENCE</scope>
    <source>
        <strain evidence="1">DSM 110680</strain>
    </source>
</reference>
<evidence type="ECO:0000313" key="1">
    <source>
        <dbReference type="EMBL" id="XBH19065.1"/>
    </source>
</evidence>
<dbReference type="EMBL" id="CP121196">
    <property type="protein sequence ID" value="XBH19065.1"/>
    <property type="molecule type" value="Genomic_DNA"/>
</dbReference>
<accession>A0AAU7DP39</accession>
<organism evidence="1">
    <name type="scientific">Telmatobacter sp. DSM 110680</name>
    <dbReference type="NCBI Taxonomy" id="3036704"/>
    <lineage>
        <taxon>Bacteria</taxon>
        <taxon>Pseudomonadati</taxon>
        <taxon>Acidobacteriota</taxon>
        <taxon>Terriglobia</taxon>
        <taxon>Terriglobales</taxon>
        <taxon>Acidobacteriaceae</taxon>
        <taxon>Telmatobacter</taxon>
    </lineage>
</organism>
<dbReference type="AlphaFoldDB" id="A0AAU7DP39"/>
<sequence>MAVKIEWNDATLTPPTAWQTLFSTIVTAKKVKTGNFSGHVGRFDSSWGIYGSSLEMEIK</sequence>